<gene>
    <name evidence="2" type="ORF">IQ19_03738</name>
</gene>
<evidence type="ECO:0000256" key="1">
    <source>
        <dbReference type="SAM" id="Phobius"/>
    </source>
</evidence>
<evidence type="ECO:0000313" key="3">
    <source>
        <dbReference type="Proteomes" id="UP000318667"/>
    </source>
</evidence>
<protein>
    <submittedName>
        <fullName evidence="2">Uncharacterized protein</fullName>
    </submittedName>
</protein>
<accession>A0A562JLJ1</accession>
<organism evidence="2 3">
    <name type="scientific">Cytobacillus oceanisediminis</name>
    <dbReference type="NCBI Taxonomy" id="665099"/>
    <lineage>
        <taxon>Bacteria</taxon>
        <taxon>Bacillati</taxon>
        <taxon>Bacillota</taxon>
        <taxon>Bacilli</taxon>
        <taxon>Bacillales</taxon>
        <taxon>Bacillaceae</taxon>
        <taxon>Cytobacillus</taxon>
    </lineage>
</organism>
<keyword evidence="1" id="KW-0812">Transmembrane</keyword>
<dbReference type="NCBIfam" id="NF041644">
    <property type="entry name" value="CBO0543_fam"/>
    <property type="match status" value="1"/>
</dbReference>
<sequence length="189" mass="22523">MTPKQEKFFQKLVSLQEELASQSMEYWNLYSHLGTWQFWTVTVLLVGPLILVFLKIDREHIFQIGFFGFAVHILFAYVDAAGIRFGLWGYPYQLFPFIPSFSLDAAIIPVTIMLVYQWTLKNKKNYYLYALLTALGFGFGFKPLLVAHGLFEKYKWVNYIYIFFIYIILFLLAYWLTQLFQWMHKKSEK</sequence>
<dbReference type="InterPro" id="IPR048147">
    <property type="entry name" value="CBO0543-like"/>
</dbReference>
<comment type="caution">
    <text evidence="2">The sequence shown here is derived from an EMBL/GenBank/DDBJ whole genome shotgun (WGS) entry which is preliminary data.</text>
</comment>
<dbReference type="Proteomes" id="UP000318667">
    <property type="component" value="Unassembled WGS sequence"/>
</dbReference>
<feature type="transmembrane region" description="Helical" evidence="1">
    <location>
        <begin position="36"/>
        <end position="54"/>
    </location>
</feature>
<feature type="transmembrane region" description="Helical" evidence="1">
    <location>
        <begin position="94"/>
        <end position="116"/>
    </location>
</feature>
<feature type="transmembrane region" description="Helical" evidence="1">
    <location>
        <begin position="128"/>
        <end position="150"/>
    </location>
</feature>
<dbReference type="RefSeq" id="WP_144543842.1">
    <property type="nucleotide sequence ID" value="NZ_CBCSDC010000022.1"/>
</dbReference>
<dbReference type="AlphaFoldDB" id="A0A562JLJ1"/>
<keyword evidence="1" id="KW-1133">Transmembrane helix</keyword>
<dbReference type="GeneID" id="65404866"/>
<feature type="transmembrane region" description="Helical" evidence="1">
    <location>
        <begin position="156"/>
        <end position="176"/>
    </location>
</feature>
<proteinExistence type="predicted"/>
<keyword evidence="3" id="KW-1185">Reference proteome</keyword>
<feature type="transmembrane region" description="Helical" evidence="1">
    <location>
        <begin position="66"/>
        <end position="88"/>
    </location>
</feature>
<dbReference type="EMBL" id="VLKI01000012">
    <property type="protein sequence ID" value="TWH84071.1"/>
    <property type="molecule type" value="Genomic_DNA"/>
</dbReference>
<name>A0A562JLJ1_9BACI</name>
<evidence type="ECO:0000313" key="2">
    <source>
        <dbReference type="EMBL" id="TWH84071.1"/>
    </source>
</evidence>
<dbReference type="OrthoDB" id="2591789at2"/>
<reference evidence="2 3" key="1">
    <citation type="journal article" date="2015" name="Stand. Genomic Sci.">
        <title>Genomic Encyclopedia of Bacterial and Archaeal Type Strains, Phase III: the genomes of soil and plant-associated and newly described type strains.</title>
        <authorList>
            <person name="Whitman W.B."/>
            <person name="Woyke T."/>
            <person name="Klenk H.P."/>
            <person name="Zhou Y."/>
            <person name="Lilburn T.G."/>
            <person name="Beck B.J."/>
            <person name="De Vos P."/>
            <person name="Vandamme P."/>
            <person name="Eisen J.A."/>
            <person name="Garrity G."/>
            <person name="Hugenholtz P."/>
            <person name="Kyrpides N.C."/>
        </authorList>
    </citation>
    <scope>NUCLEOTIDE SEQUENCE [LARGE SCALE GENOMIC DNA]</scope>
    <source>
        <strain evidence="2 3">CGMCC 1.10115</strain>
    </source>
</reference>
<keyword evidence="1" id="KW-0472">Membrane</keyword>